<dbReference type="STRING" id="391735.Veis_1974"/>
<dbReference type="EMBL" id="CP000542">
    <property type="protein sequence ID" value="ABM57726.1"/>
    <property type="molecule type" value="Genomic_DNA"/>
</dbReference>
<dbReference type="PANTHER" id="PTHR34677">
    <property type="match status" value="1"/>
</dbReference>
<feature type="domain" description="Bacterial Ig-like" evidence="3">
    <location>
        <begin position="2867"/>
        <end position="2968"/>
    </location>
</feature>
<feature type="domain" description="Bacterial Ig-like" evidence="3">
    <location>
        <begin position="1332"/>
        <end position="1421"/>
    </location>
</feature>
<feature type="domain" description="Bacterial Ig-like" evidence="3">
    <location>
        <begin position="6563"/>
        <end position="6667"/>
    </location>
</feature>
<feature type="compositionally biased region" description="Polar residues" evidence="2">
    <location>
        <begin position="2736"/>
        <end position="2749"/>
    </location>
</feature>
<feature type="domain" description="Bacterial Ig-like" evidence="3">
    <location>
        <begin position="3975"/>
        <end position="4076"/>
    </location>
</feature>
<reference evidence="5" key="1">
    <citation type="submission" date="2006-12" db="EMBL/GenBank/DDBJ databases">
        <title>Complete sequence of chromosome 1 of Verminephrobacter eiseniae EF01-2.</title>
        <authorList>
            <person name="Copeland A."/>
            <person name="Lucas S."/>
            <person name="Lapidus A."/>
            <person name="Barry K."/>
            <person name="Detter J.C."/>
            <person name="Glavina del Rio T."/>
            <person name="Dalin E."/>
            <person name="Tice H."/>
            <person name="Pitluck S."/>
            <person name="Chertkov O."/>
            <person name="Brettin T."/>
            <person name="Bruce D."/>
            <person name="Han C."/>
            <person name="Tapia R."/>
            <person name="Gilna P."/>
            <person name="Schmutz J."/>
            <person name="Larimer F."/>
            <person name="Land M."/>
            <person name="Hauser L."/>
            <person name="Kyrpides N."/>
            <person name="Kim E."/>
            <person name="Stahl D."/>
            <person name="Richardson P."/>
        </authorList>
    </citation>
    <scope>NUCLEOTIDE SEQUENCE [LARGE SCALE GENOMIC DNA]</scope>
    <source>
        <strain evidence="5">EF01-2</strain>
    </source>
</reference>
<feature type="domain" description="Bacterial Ig-like" evidence="3">
    <location>
        <begin position="3307"/>
        <end position="3411"/>
    </location>
</feature>
<feature type="domain" description="Bacterial Ig-like" evidence="3">
    <location>
        <begin position="5828"/>
        <end position="5932"/>
    </location>
</feature>
<evidence type="ECO:0000313" key="5">
    <source>
        <dbReference type="Proteomes" id="UP000000374"/>
    </source>
</evidence>
<sequence length="7434" mass="771520">MATITLDKTTIKAGETAVVTFTVEKTHFMGTLNRSGVRTVVDVTIIGGTISAGYDFRYVEALSTPTTQVYQGDFTPTPNLDRTECRISYNPPGTANDATSATFIVDTRAPTLTGTPTIGNRNLIHANQVTTISFVFSEQLDQASFTTADLTIPAGMGRLENLRTTDGGRSWQVDLRPPANLAANTEAKNLQIGINMAGITDIAGNPGTGNVNLVTYNIDNKPPSIVSVVGPSSIVLRDTDVTITFTFSEAVTGFTLANINLDDSSASPYWTYRPREPVSADGGRTWTISYRASPHVATDSTNTVSIRNLDGVRDLAGHAAVPNSSASTNNYEVDAQYPYPTSATFDKTRLTAGETATVTVTFNESVSNVTRSTFQIANGSVSDPTPVAGSNGTVWTATFTPTANLDRTTSSIRISLDGLRDSAGNTSSGGMPFYRSTIVIDTKRPEVTVTISDNHLSAGETATVTFTFSESVTGFDLNDVQYDTSKGTLGALTAVGSDGRVWSATYTPHSGTESADNTIRVNLAGVLNAQGNAGTGTGSSGNFSIDTRPPEVTVTISDERLSAGETATVLFTFSKSVTGFDIEDIQYDISKGTLGALTAVGADGRVWSATYTPRIGIESADNTIRVNLGGVQDVQGNAGTGTGSSGNFRIDTRPPEADGPPSATIAVTPNPVTNSNDRLVTVTITFDEAVTGFTPDNIDFSNAHVTPYGSNQIGALNRSVDGRTYTITYTAEPDVEDATNTISLRNLHTIRDATGIAATASPTSNNFAIDTKDPGPISATFDKTHLAAGETATVTVTFNEIVNNVTEDTFQIPNGSVSNLRQDTTDGRIWRATFTPTANLQSASSSISIDLNGLRDSAGNVNNGSQSFDQSTISIDTKRPEVTVGISDNRLIAGQTATIIFTFSERVTGFGTEDIQYDTSKGTLSALTAVGADGMVWTATYTPRSGIQSADNTIRVNLAGVLDAQGNAGAGTGSSGNFSIDTKTTEGDGPPEVTMTISDTRLTAGETATITFTFSESVTGFDLDDVQYDTSKGTLDALTPVGTDGRVWSATYTPRPDTESANNTIRVNLAGVQDAQGNAGEGSVSSGNFSIDTRPTEVDRPPEVTVTISDNHLTAGETATVTFTFSERVTGFGTEDIQYDTSKGTLGALTAVGTDGKVWSATYTPRPNTESAENTIGVNLAGVRDATDNAGVGTSASGNFSIDTRPPVVDGRPSIVSVVGPTSIVTGDTDVTITFTFSEAVTGFTLANINLDNSSASPYVTYSPKEPVSADGGRTWTITFRASPHVTGDSTNTVSIRNLDGVRDLAGNAAVPNSSASTENYEVDAVAPYPTSATFDKTHLAAGETATVTVTFNEIVDNVTEDTFEIPNGSVSNVRQDTTDGRIWRATFTPTANLQSASSSISISQDGLKDSAGNVNNGTQSFDDSTISIDTKRPEVTVGISDERLSAGETATVTFAFSERVTGFDLNDVQYDTSKGTLGALTAVGTDGRVWTATYTPSSGIESAKNTIRVNLAGVLDAQGNAGEGSVSSGNFSIDTRPTVVDGRPEVTVTISDERLTAGETATVTFTFSERVTGFDTADIQYDTSKGTLGALTAVGTDGRVWTATYTPNSGIESATNTIRVNLAGVQDAQGNAGVGTSASGNFSIDTRPTEVDGRPSIVSVVGPTSIVLLSTDVTITFTFSEAVTGFTLANINLDNSSASPYITYRPREPVSADGGRTWTITFRASPHVTGDSTNTVSIRNLDGVRDLAGNAAVPNSSASTENYEVDAVAPYPTSATFDKTHLAAGETATVTVTFNEIVNNVTADTFEIPNGSVSNVRQDTTDGRIWRATFTPTANLQSTSSSISISQDGLRDSAGNVNNGTQSFDDSTISIDTKRPEVTVAISDERLSAGESATVTFTFSERVTGFDTADIQYDTSKGTLGALTAVGTDGKVWTATYTPNSGIESATNTIRVNLAGVLDAQGNAGVGTSASGNFSIDTRPTEVDGRPSIVSVVGPTSIVTGDTDVTITFTFSEAVTGFTLANINLDNSSASPYITYSPKEPVSADGGRTWTITFGASPHVTGDSTNTVSIRNLDGVRDLAGNPAVPNSSASTENYEVDAVAPYPTSATFDKTHLAAGETATVTVTFNEIVNNVTADTFEIPNGSVSNVRQDTTDGRIWRATFTPTANLQSASSSISISQDGLRDSAGNVNNGTQPFHDSTISIDTKRPEVTVAINDTRLTVGQTATITFTFSERVTGFDTGDIQYDTSKGTLGALTAVGTDGRVWSATYTPRPDIESADNTIRVNLAGVLDAQGNAGTGTGSSDNFSIDTRPPGVDRLPEVTVTISDSSLSAGQTATVTFTFRESVTGFGTEDIQYDTSKGTLSALMAVGTDGKVWTATYTPRPDTESADNTIRVNLAGVLDAQGNAGVGTGSSGNFSIDTKPPEVTVTISDERLTAGETATVTFTFRESVTGFDTGDIQYDTSKGTLGALTAVGTDGRVWSATYTPRPNTESADNTIRVNLAGVLDAQGNVGAGTGSSGNFSIDTRPTEVDGRPSIVSVVGPTSIVTGDTDVTITFTFSEAVTGFTLANINLDNSSASPYITYSPKEPVSADGGRTWTITFGASPHVTGDSTNTVSIRNLDGVRDLAGNAAVPNSSASTENYEVDAVAPYPTSATFDKTHLAAGETATVTVTFNEIVNNVTADTFEIPNGSVSNVRQDTTDGRIWRATFTPTANLQSTSSSISISQDGLRDSAGNVNNGTQPFHDSTISIDTKRPEVTVTISDERLTAGETATVTFTFSERVTGFGTEDIQYDTSKGTLSVLTAVGTDGMVWTATYTPSRGIQSADNTIRVNLSGVLDAQGNAGEGTGSSGNFSIDTKTTEGDGPPEVTMTISDERLTAGETATITFTFSEGVTGFGTEDIQYDTSKGTLGALTAVGTDGRVWSATYTPRPDTESANNTIRVNLAGVQDAQGNAGEGSVSSGNFSIDTRPPEVDRPPEVTVTISDERLTAGETATVTFAFSERVTGFGTEDIQYDTSKGTLGALTAVGTDGKVWSATYTPRPNTESAENTIGVNLAGVRDATDNAGTGTGSSGNFTIDTRPPVVDGRPSIVSVVGPTSIVTGDTDVTITFTFSEAVTGFTLANINLDNSSASPYITFSPKEPVSADGGRTWTITFRASPHVTGDSTNTVSIRNLDGVRDLAGNAAVPNSSASTENYEVDAVAPYPTSATFDKTHLAAGETATVTVTFNEIVDNVTEDTFEIPNGSVSNLRQDTTDGRIWRATFTPTANLQSTSSSISISQDGLKDSAGNVNNGTQSFDDSTITIDTKRPEVTVAISDERLTAGETATITFTFSERVTGFDTADIQYDTSKGALSALTAVGADGRVWTATYTPSSGIESAKNTIRVNLAGVQDAQGNAGEGSVSSGNFSIDTRPTVVDRPPEVTVTISDNRLTAGESATVTFTFSERVTGFDTADIQYDTSKGTLGALTAVGTDGRVWTATYTPSSGIESANNTIRVNLSGVQDAQGNAGVGTSASGNFSIDTRPTEVDGRPSIVSVVGPTSIVTGDTEVTITFTFSEAVTGFTLANINLDNSSASPYITYSPKEPVSADGGRTWTITFGASPHVTGDSTNTVSIRNLDGVRDLAGNPAVPNSSASTENYEVDAVAPYPTSATFDKTHLAAGETATVTVTFNEIVNNVTADTFEIPNGSVSNVRQDTTDGRIWRATFTPTANLQSASSSISISQDGLRDSAGNVNNGSQPFHDSTISIDTKRPEVTVTINDSRLTVGETATVTFTFSERVTGFDLNDVQYDTSKGTLGALTAVGTDGRIWTATYTPSSGIESATNTIRVNLAGVLDAQGNAGTGSASSGNFSIDTRPTVVDRPPEVTVTISDNHLTAGETATVTFTFSERVTGFDTGDIQYDSSKGTLGALTAVGTDGRIWTATYTPSSGIESANNTIRVNLAGVLDAQGNAGTGSASSGNFSIDTRPTVVDRPPEVTVTISDNHLTAGETATVTFTFSERVTGFDTADIQYDTSKGTLGALMAVGTDGKVWTATYTPSSGIESADNTIRVNLAGVLDAQSNAGTGTGSSGNFSIDTRPTVVDRPPEVTVTISDNHLSAGETATVTFTFSESVTGFDLNDVQYDTSKGTLSALMAVGTDGKVWTASYTPRPNTESANNTIRVNLAGVLDAQGNAGTGTGSSGNFSIDTRPTVVDRPPEVTVTISDNHLSAGETATVTFTFSERVTGFDTGDIQYDTSKGTLGALTAVGTDGRVWTATYTPSSGIESANNTIRVNLAGVQDAQGNAGAGSASSGNFSIDTRPTVVDRPPEVTVTISDERLTAGETATVTFAFSERVTGFDTEDIQYDTSKGTLGALTAVGTDGKVWSATYTPSSGIESANNTIRVNLAGVLDAQGNAGVGSASSGNFSIDTRPTEVDGRPSIVSVVGPTSIVTGDTDVTITFTFSEAVTGFTLANINLDNSSASPYITFSPKEPVSADGGRTWTITYRASPHVASDSTNTVSIRNLDGVRDLAGNAAVPNSSASTNNYEVDAQYPYPTSATFDKARLTAGETATVTVTFNEIVNNVTADTFEIPNGSVSNLRQDTTDGRIWRATFTPTANLQSASSSISIIQDGIRDSAGNVSNGSQPFRESTISIDTKRPEVTVAISDNRLTVGETATVTFTFSERVTGFDLNDVQYDTSKGTLGALTAVGTDGRIWTATYTPSSGIESATNTIRVNLAGVLDAQGNAGTGSASSGNFSIDTRPTVVDRPPEVTVTISDNHLTAGETATVTFTFSERVTGFDTGDIQYDSSKGTLGALTAVGTDGRIWTATYTPSSGIESANNTIRVNLAGVLDAQGNAGTGSASSGNFSIDTKPPEVTVTISDERLSAGETATVTFTFRESVTGFGTEDIQYDTSKGTLGALTAVGTDGRVWTATYTPSSGIESADNTIRVNLAGVLDAQGNVGAGSASSGNFSIDTRPTEVTVTISDERLSAGETATFTFTFRESVTGFGTEDIQYDTSKGTLGALTAVGTDGRIWTATYTPSSGIESADNTIRVNLAGVLDAQGNAGTGSASSGNFSIDTRPTVVDRPPEVTVTISDNHLTAGETATVTFTFSERVTGFDTADIQYDTSKGTLGALTAVGTDGRIWTATYTPSSGIESANNTIRVNLAGVQDAQGNAGTGSASSGNFSIDTRPTVVDRPPEVTVTISDNHLTAGETATVTFTFSERVTGFDTADIQYDTSKGTLGALMAVGTDGKVWTATYTPSSGIESADNTIRVNLSGVLDAQGNAGTGTGSSGNFSIDTRPTVVDRPPEVTVTISDNRLSAGETATVTFTFSERVTGFDTADIQYDTSKGTLGALTAVGTDGKVWSATYTPNSDTESATNTIRVNLAGVQDAQGNAGAGSVSSGNFSIDTKRPEVTVTISDNHLSAGETATVTFTFRESVTGFGTEDIQYDTSKGTLGALTAVGTDGKVWSATYTPRPDTESADNTIRVNLSGVLDAQGNAGTGTSTSGNFSIDTRPTVVDRPPEVTVTISDNHLTAGETATVTFTFSERVTGFDTADIQYDTSKGTLGALTAVGTDGRVWTATYTPSSGIESANNTIRVNLAGVQDAQGNAGTGSASSGNFSIDTRPTVVDRPPEVTVTISDNHLTAGETAIVTFTFSERVTGFDTADIQYDTSKGTLGALMAVGTDGKVWTATYTPSSGIESADNTIRVNLAGVLDAQSNAGTGTGSSGNFSIDTRPPGVTVTISDSSLAAGETATVTVTFSERVTGFDLNDVQYDTSKGTLSALTAVGTDGKVWTATYTPRPDTESADNTIRVNLAGVLDAQGNAGTGSVSSGNFSIDTKRPEVTVTISDERLAAGETATVTFTFRESVTGFGTEDIQYDTSKGTLGALTAVGTDGRIWTATYTPSSGIESANNTIRVNLAGVLDAQGNAGVGTGSSGNFSIDTKPPEVTVTISDERLTAGETATVTFTFNERVTGFDLNDIQYDTSKGTLSALTAVGTDGKVWSATYTPRPNIESADNTIRVNLSGVLDAQGNAGTGTGSSGNFSIDTRPPEVTVTISDERLSAGETATVTFTFRESVTGFGTEDIQYDTSKGTLSALTAVGTDGKVWTATYTPRPNIESADNTIRVNLAGVQDAQGNAGTGSVSSGNFSIDTKRPEVTVAISDERLSAGETATVTFTFRESVTGFGTEDIQYDTSKGTLGALTAVGTDGRVWTATYTPRSDIESVNNTIRVNLSGVLDAQGNAGTGSVSSGNFSIDTRPPGVTVTISDERLSAGETATVTFTFNERVTGFDLNDVQYDTSKGTLGALTAVGTDGKVWTATYTPRSDIESADNTIRVNLAGVLDAQGNAGTGSVSSGNFSIDTRPPGVTVTISDERLSAGETATVTFTFRESVTGFDLNDVQYDTSKGTLGALTAVGTDGKVWSATYTPRPDTESADNTIRVNLSGVLDAQGNAGTGSVSSGNFSIDTKRPEVTVTISDERLSAGETATVTVTFRESVTGFDLNDVQYDTSKGTLGALTAVGTDGKVWTATYTPRPGTESADNTIRVNLAGVLDAQGNAGTGSVSSGNFSIDTKRPEVTVTISDERLSAGQTATVTFTFRESVTGFAAEDIQYDTSKGTLGALTAVGTDGKVWTASYTPRPDTESADNTIRVNLAGVLDAQGNAGTGSVSSGNFSIDTKRPEVTVAISDERLSAGETATVTFTFRESVTGFAAEDIQYDTSKGTLGALTAVGTDGKVWTASYTPRPDTESADNTIRVNLAGVLDAQGNAGTGSGSSGNFSIDTKRPEVTVTISDERLAAGQTATFTFTFRESVTGFGTEDIQYDTSKGTLGALTAVGTDGKVWTATYTPRPDTESADNTIRVNLAGVLDAQGNAGTGSASSGNFSIDTRPPGVTVTISDERLSAGETATVTFTFRESVTGFGTEDIQYDTSKGTLGALTAVGTDGKVWSATYTPRSDIESADNTIRVNLAGVLDAQGNAGTGSVSSGNFSIDTKRPEVTVTISDERLSAGETATVTFTFNERVTGFTKEAIDLSQANGTLGDLVPVGTDGKAWTATFTPTASLARTTNHRLTLNLANVRDAAGNAPAVNTYSFNQYTVDTMVFALSSATVNRDQLVLSYGHETALDGNADRAPTNESFTVLVDGTRIDVSRVTVDAAARTVTLTLARAVAAGQTVTVAYQDTDTSDNKALQEAGTAANGGDDAASFAARAVTNLTRSPVAPATPEAPGASGGSGGSGGSGSSGAPDSDYDSVPNAQENQAPGLLRPDGSAGLDGDGNGDGIRDSEQVAVGSTRDLTLVAGSQNGKVIPGSNARITELVRNEAPASLPKGMEMPIGLTQFRVGLSVGRYTESFSLYVDPATGVNGYWVKDSAGTWVNLASEPYGGKVTSEGGRTRLDFQIQDGGQYDADGLADGNITALGAAAKMPLSIVGQAPPQVNSHGFWF</sequence>
<feature type="domain" description="Bacterial Ig-like" evidence="3">
    <location>
        <begin position="4853"/>
        <end position="4957"/>
    </location>
</feature>
<feature type="region of interest" description="Disordered" evidence="2">
    <location>
        <begin position="3398"/>
        <end position="3417"/>
    </location>
</feature>
<feature type="domain" description="Bacterial Ig-like" evidence="3">
    <location>
        <begin position="2107"/>
        <end position="2195"/>
    </location>
</feature>
<feature type="compositionally biased region" description="Polar residues" evidence="2">
    <location>
        <begin position="3403"/>
        <end position="3413"/>
    </location>
</feature>
<feature type="domain" description="Bacterial Ig-like" evidence="3">
    <location>
        <begin position="876"/>
        <end position="980"/>
    </location>
</feature>
<feature type="domain" description="Bacterial Ig-like" evidence="3">
    <location>
        <begin position="1544"/>
        <end position="1645"/>
    </location>
</feature>
<feature type="domain" description="Bacterial Ig-like" evidence="3">
    <location>
        <begin position="2319"/>
        <end position="2420"/>
    </location>
</feature>
<feature type="compositionally biased region" description="Polar residues" evidence="2">
    <location>
        <begin position="1083"/>
        <end position="1093"/>
    </location>
</feature>
<feature type="compositionally biased region" description="Low complexity" evidence="2">
    <location>
        <begin position="5160"/>
        <end position="5172"/>
    </location>
</feature>
<feature type="compositionally biased region" description="Polar residues" evidence="2">
    <location>
        <begin position="3733"/>
        <end position="3746"/>
    </location>
</feature>
<feature type="domain" description="Bacterial Ig-like" evidence="3">
    <location>
        <begin position="4751"/>
        <end position="4852"/>
    </location>
</feature>
<feature type="domain" description="Bacterial Ig-like" evidence="3">
    <location>
        <begin position="3089"/>
        <end position="3192"/>
    </location>
</feature>
<feature type="region of interest" description="Disordered" evidence="2">
    <location>
        <begin position="2296"/>
        <end position="2316"/>
    </location>
</feature>
<feature type="domain" description="Bacterial Ig-like" evidence="3">
    <location>
        <begin position="990"/>
        <end position="1091"/>
    </location>
</feature>
<dbReference type="eggNOG" id="COG2373">
    <property type="taxonomic scope" value="Bacteria"/>
</dbReference>
<feature type="compositionally biased region" description="Low complexity" evidence="2">
    <location>
        <begin position="4285"/>
        <end position="4297"/>
    </location>
</feature>
<dbReference type="Pfam" id="PF13753">
    <property type="entry name" value="SWM_repeat"/>
    <property type="match status" value="1"/>
</dbReference>
<organism evidence="4 5">
    <name type="scientific">Verminephrobacter eiseniae (strain EF01-2)</name>
    <dbReference type="NCBI Taxonomy" id="391735"/>
    <lineage>
        <taxon>Bacteria</taxon>
        <taxon>Pseudomonadati</taxon>
        <taxon>Pseudomonadota</taxon>
        <taxon>Betaproteobacteria</taxon>
        <taxon>Burkholderiales</taxon>
        <taxon>Comamonadaceae</taxon>
        <taxon>Verminephrobacter</taxon>
    </lineage>
</organism>
<feature type="domain" description="Bacterial Ig-like" evidence="3">
    <location>
        <begin position="1212"/>
        <end position="1315"/>
    </location>
</feature>
<keyword evidence="5" id="KW-1185">Reference proteome</keyword>
<dbReference type="RefSeq" id="WP_011809732.1">
    <property type="nucleotide sequence ID" value="NC_008786.1"/>
</dbReference>
<feature type="region of interest" description="Disordered" evidence="2">
    <location>
        <begin position="2727"/>
        <end position="2749"/>
    </location>
</feature>
<keyword evidence="1" id="KW-0732">Signal</keyword>
<feature type="domain" description="Bacterial Ig-like" evidence="3">
    <location>
        <begin position="343"/>
        <end position="429"/>
    </location>
</feature>
<feature type="domain" description="Bacterial Ig-like" evidence="3">
    <location>
        <begin position="2535"/>
        <end position="2638"/>
    </location>
</feature>
<feature type="region of interest" description="Disordered" evidence="2">
    <location>
        <begin position="5485"/>
        <end position="5506"/>
    </location>
</feature>
<feature type="domain" description="Bacterial Ig-like" evidence="3">
    <location>
        <begin position="5723"/>
        <end position="5827"/>
    </location>
</feature>
<feature type="domain" description="Bacterial Ig-like" evidence="3">
    <location>
        <begin position="106"/>
        <end position="218"/>
    </location>
</feature>
<feature type="domain" description="Bacterial Ig-like" evidence="3">
    <location>
        <begin position="5183"/>
        <end position="5284"/>
    </location>
</feature>
<evidence type="ECO:0000313" key="4">
    <source>
        <dbReference type="EMBL" id="ABM57726.1"/>
    </source>
</evidence>
<feature type="domain" description="Bacterial Ig-like" evidence="3">
    <location>
        <begin position="3421"/>
        <end position="3522"/>
    </location>
</feature>
<feature type="domain" description="Bacterial Ig-like" evidence="3">
    <location>
        <begin position="2205"/>
        <end position="2309"/>
    </location>
</feature>
<evidence type="ECO:0000256" key="1">
    <source>
        <dbReference type="ARBA" id="ARBA00022729"/>
    </source>
</evidence>
<dbReference type="InterPro" id="IPR053784">
    <property type="entry name" value="Choice_anch_U_dom"/>
</dbReference>
<feature type="domain" description="Bacterial Ig-like" evidence="3">
    <location>
        <begin position="1987"/>
        <end position="2090"/>
    </location>
</feature>
<dbReference type="Proteomes" id="UP000000374">
    <property type="component" value="Chromosome"/>
</dbReference>
<feature type="domain" description="Bacterial Ig-like" evidence="3">
    <location>
        <begin position="6353"/>
        <end position="6457"/>
    </location>
</feature>
<feature type="domain" description="Bacterial Ig-like" evidence="3">
    <location>
        <begin position="661"/>
        <end position="769"/>
    </location>
</feature>
<protein>
    <recommendedName>
        <fullName evidence="3">Bacterial Ig-like domain-containing protein</fullName>
    </recommendedName>
</protein>
<gene>
    <name evidence="4" type="ordered locus">Veis_1974</name>
</gene>
<dbReference type="OrthoDB" id="8801596at2"/>
<feature type="domain" description="Bacterial Ig-like" evidence="3">
    <location>
        <begin position="6458"/>
        <end position="6562"/>
    </location>
</feature>
<feature type="region of interest" description="Disordered" evidence="2">
    <location>
        <begin position="3725"/>
        <end position="3746"/>
    </location>
</feature>
<feature type="domain" description="Bacterial Ig-like" evidence="3">
    <location>
        <begin position="3750"/>
        <end position="3854"/>
    </location>
</feature>
<feature type="region of interest" description="Disordered" evidence="2">
    <location>
        <begin position="4285"/>
        <end position="4304"/>
    </location>
</feature>
<feature type="domain" description="Bacterial Ig-like" evidence="3">
    <location>
        <begin position="5294"/>
        <end position="5395"/>
    </location>
</feature>
<feature type="domain" description="Bacterial Ig-like" evidence="3">
    <location>
        <begin position="6668"/>
        <end position="6772"/>
    </location>
</feature>
<feature type="domain" description="Bacterial Ig-like" evidence="3">
    <location>
        <begin position="441"/>
        <end position="545"/>
    </location>
</feature>
<feature type="domain" description="Bacterial Ig-like" evidence="3">
    <location>
        <begin position="777"/>
        <end position="867"/>
    </location>
</feature>
<dbReference type="NCBIfam" id="NF041766">
    <property type="entry name" value="choice_anch_U"/>
    <property type="match status" value="1"/>
</dbReference>
<feature type="domain" description="Bacterial Ig-like" evidence="3">
    <location>
        <begin position="1430"/>
        <end position="1534"/>
    </location>
</feature>
<feature type="domain" description="Bacterial Ig-like" evidence="3">
    <location>
        <begin position="4308"/>
        <end position="4409"/>
    </location>
</feature>
<feature type="domain" description="Bacterial Ig-like" evidence="3">
    <location>
        <begin position="2753"/>
        <end position="2857"/>
    </location>
</feature>
<feature type="region of interest" description="Disordered" evidence="2">
    <location>
        <begin position="1848"/>
        <end position="1869"/>
    </location>
</feature>
<feature type="domain" description="Bacterial Ig-like" evidence="3">
    <location>
        <begin position="4637"/>
        <end position="4741"/>
    </location>
</feature>
<feature type="domain" description="Bacterial Ig-like" evidence="3">
    <location>
        <begin position="219"/>
        <end position="331"/>
    </location>
</feature>
<feature type="region of interest" description="Disordered" evidence="2">
    <location>
        <begin position="5160"/>
        <end position="5179"/>
    </location>
</feature>
<feature type="domain" description="Bacterial Ig-like" evidence="3">
    <location>
        <begin position="4197"/>
        <end position="4298"/>
    </location>
</feature>
<feature type="domain" description="Bacterial Ig-like" evidence="3">
    <location>
        <begin position="6878"/>
        <end position="6982"/>
    </location>
</feature>
<dbReference type="Pfam" id="PF19078">
    <property type="entry name" value="Big_12"/>
    <property type="match status" value="64"/>
</dbReference>
<feature type="region of interest" description="Disordered" evidence="2">
    <location>
        <begin position="970"/>
        <end position="993"/>
    </location>
</feature>
<feature type="region of interest" description="Disordered" evidence="2">
    <location>
        <begin position="4063"/>
        <end position="4082"/>
    </location>
</feature>
<feature type="region of interest" description="Disordered" evidence="2">
    <location>
        <begin position="1076"/>
        <end position="1101"/>
    </location>
</feature>
<feature type="domain" description="Bacterial Ig-like" evidence="3">
    <location>
        <begin position="5396"/>
        <end position="5500"/>
    </location>
</feature>
<proteinExistence type="predicted"/>
<feature type="domain" description="Bacterial Ig-like" evidence="3">
    <location>
        <begin position="5510"/>
        <end position="5611"/>
    </location>
</feature>
<dbReference type="GeneID" id="76460565"/>
<feature type="region of interest" description="Disordered" evidence="2">
    <location>
        <begin position="5597"/>
        <end position="5617"/>
    </location>
</feature>
<feature type="domain" description="Bacterial Ig-like" evidence="3">
    <location>
        <begin position="6248"/>
        <end position="6352"/>
    </location>
</feature>
<feature type="domain" description="Bacterial Ig-like" evidence="3">
    <location>
        <begin position="2978"/>
        <end position="3079"/>
    </location>
</feature>
<dbReference type="KEGG" id="vei:Veis_1974"/>
<feature type="domain" description="Bacterial Ig-like" evidence="3">
    <location>
        <begin position="2655"/>
        <end position="2743"/>
    </location>
</feature>
<evidence type="ECO:0000259" key="3">
    <source>
        <dbReference type="Pfam" id="PF19078"/>
    </source>
</evidence>
<feature type="region of interest" description="Disordered" evidence="2">
    <location>
        <begin position="2953"/>
        <end position="2979"/>
    </location>
</feature>
<dbReference type="HOGENOM" id="CLU_222831_0_0_4"/>
<feature type="domain" description="Bacterial Ig-like" evidence="3">
    <location>
        <begin position="2421"/>
        <end position="2525"/>
    </location>
</feature>
<feature type="domain" description="Bacterial Ig-like" evidence="3">
    <location>
        <begin position="4086"/>
        <end position="4187"/>
    </location>
</feature>
<feature type="region of interest" description="Disordered" evidence="2">
    <location>
        <begin position="2844"/>
        <end position="2869"/>
    </location>
</feature>
<feature type="region of interest" description="Disordered" evidence="2">
    <location>
        <begin position="5271"/>
        <end position="5290"/>
    </location>
</feature>
<feature type="domain" description="Bacterial Ig-like" evidence="3">
    <location>
        <begin position="5621"/>
        <end position="5722"/>
    </location>
</feature>
<feature type="domain" description="Bacterial Ig-like" evidence="3">
    <location>
        <begin position="546"/>
        <end position="650"/>
    </location>
</feature>
<accession>A1WJB9</accession>
<feature type="domain" description="Bacterial Ig-like" evidence="3">
    <location>
        <begin position="4419"/>
        <end position="4528"/>
    </location>
</feature>
<feature type="region of interest" description="Disordered" evidence="2">
    <location>
        <begin position="635"/>
        <end position="665"/>
    </location>
</feature>
<dbReference type="InterPro" id="IPR044048">
    <property type="entry name" value="Big_12"/>
</dbReference>
<feature type="domain" description="Bacterial Ig-like" evidence="3">
    <location>
        <begin position="1670"/>
        <end position="1758"/>
    </location>
</feature>
<feature type="domain" description="Bacterial Ig-like" evidence="3">
    <location>
        <begin position="1775"/>
        <end position="1864"/>
    </location>
</feature>
<feature type="compositionally biased region" description="Gly residues" evidence="2">
    <location>
        <begin position="7220"/>
        <end position="7232"/>
    </location>
</feature>
<dbReference type="PANTHER" id="PTHR34677:SF3">
    <property type="entry name" value="BACTERIAL IG-LIKE DOMAIN-CONTAINING PROTEIN"/>
    <property type="match status" value="1"/>
</dbReference>
<feature type="domain" description="Bacterial Ig-like" evidence="3">
    <location>
        <begin position="3532"/>
        <end position="3635"/>
    </location>
</feature>
<feature type="domain" description="Bacterial Ig-like" evidence="3">
    <location>
        <begin position="6038"/>
        <end position="6142"/>
    </location>
</feature>
<dbReference type="InterPro" id="IPR028059">
    <property type="entry name" value="SWM_rpt"/>
</dbReference>
<feature type="domain" description="Bacterial Ig-like" evidence="3">
    <location>
        <begin position="6773"/>
        <end position="6877"/>
    </location>
</feature>
<feature type="compositionally biased region" description="Polar residues" evidence="2">
    <location>
        <begin position="1856"/>
        <end position="1869"/>
    </location>
</feature>
<name>A1WJB9_VEREI</name>
<feature type="domain" description="Bacterial Ig-like" evidence="3">
    <location>
        <begin position="6143"/>
        <end position="6247"/>
    </location>
</feature>
<dbReference type="InterPro" id="IPR014755">
    <property type="entry name" value="Cu-Rt/internalin_Ig-like"/>
</dbReference>
<feature type="compositionally biased region" description="Low complexity" evidence="2">
    <location>
        <begin position="5597"/>
        <end position="5610"/>
    </location>
</feature>
<feature type="domain" description="Bacterial Ig-like" evidence="3">
    <location>
        <begin position="4540"/>
        <end position="4626"/>
    </location>
</feature>
<feature type="domain" description="Bacterial Ig-like" evidence="3">
    <location>
        <begin position="5072"/>
        <end position="5173"/>
    </location>
</feature>
<feature type="domain" description="Bacterial Ig-like" evidence="3">
    <location>
        <begin position="1873"/>
        <end position="1977"/>
    </location>
</feature>
<feature type="domain" description="Bacterial Ig-like" evidence="3">
    <location>
        <begin position="5933"/>
        <end position="6037"/>
    </location>
</feature>
<feature type="domain" description="Bacterial Ig-like" evidence="3">
    <location>
        <begin position="6983"/>
        <end position="7080"/>
    </location>
</feature>
<dbReference type="Gene3D" id="2.60.40.1220">
    <property type="match status" value="10"/>
</dbReference>
<feature type="domain" description="Bacterial Ig-like" evidence="3">
    <location>
        <begin position="4959"/>
        <end position="5062"/>
    </location>
</feature>
<evidence type="ECO:0000256" key="2">
    <source>
        <dbReference type="SAM" id="MobiDB-lite"/>
    </source>
</evidence>
<feature type="domain" description="Bacterial Ig-like" evidence="3">
    <location>
        <begin position="1101"/>
        <end position="1202"/>
    </location>
</feature>
<feature type="region of interest" description="Disordered" evidence="2">
    <location>
        <begin position="7207"/>
        <end position="7275"/>
    </location>
</feature>
<feature type="domain" description="Bacterial Ig-like" evidence="3">
    <location>
        <begin position="3864"/>
        <end position="3965"/>
    </location>
</feature>
<feature type="domain" description="Bacterial Ig-like" evidence="3">
    <location>
        <begin position="3209"/>
        <end position="3298"/>
    </location>
</feature>
<feature type="domain" description="Bacterial Ig-like" evidence="3">
    <location>
        <begin position="3652"/>
        <end position="3740"/>
    </location>
</feature>